<dbReference type="NCBIfam" id="TIGR00114">
    <property type="entry name" value="lumazine-synth"/>
    <property type="match status" value="1"/>
</dbReference>
<protein>
    <recommendedName>
        <fullName evidence="3">6,7-dimethyl-8-ribityllumazine synthase</fullName>
        <ecNumber evidence="3">2.5.1.78</ecNumber>
    </recommendedName>
</protein>
<accession>A0A094QGQ9</accession>
<dbReference type="GO" id="GO:0000906">
    <property type="term" value="F:6,7-dimethyl-8-ribityllumazine synthase activity"/>
    <property type="evidence" value="ECO:0007669"/>
    <property type="project" value="UniProtKB-EC"/>
</dbReference>
<comment type="caution">
    <text evidence="7">The sequence shown here is derived from an EMBL/GenBank/DDBJ whole genome shotgun (WGS) entry which is preliminary data.</text>
</comment>
<keyword evidence="5" id="KW-0808">Transferase</keyword>
<dbReference type="EC" id="2.5.1.78" evidence="3"/>
<comment type="catalytic activity">
    <reaction evidence="6">
        <text>(2S)-2-hydroxy-3-oxobutyl phosphate + 5-amino-6-(D-ribitylamino)uracil = 6,7-dimethyl-8-(1-D-ribityl)lumazine + phosphate + 2 H2O + H(+)</text>
        <dbReference type="Rhea" id="RHEA:26152"/>
        <dbReference type="ChEBI" id="CHEBI:15377"/>
        <dbReference type="ChEBI" id="CHEBI:15378"/>
        <dbReference type="ChEBI" id="CHEBI:15934"/>
        <dbReference type="ChEBI" id="CHEBI:43474"/>
        <dbReference type="ChEBI" id="CHEBI:58201"/>
        <dbReference type="ChEBI" id="CHEBI:58830"/>
        <dbReference type="EC" id="2.5.1.78"/>
    </reaction>
</comment>
<keyword evidence="4" id="KW-0686">Riboflavin biosynthesis</keyword>
<dbReference type="CDD" id="cd09209">
    <property type="entry name" value="Lumazine_synthase-I"/>
    <property type="match status" value="1"/>
</dbReference>
<evidence type="ECO:0000256" key="6">
    <source>
        <dbReference type="ARBA" id="ARBA00048785"/>
    </source>
</evidence>
<name>A0A094QGQ9_9ZZZZ</name>
<evidence type="ECO:0000256" key="1">
    <source>
        <dbReference type="ARBA" id="ARBA00004917"/>
    </source>
</evidence>
<sequence>MSGNAPKIVLPQLPQARVAIISSSWHLDICNDLVAGAKRALQVAGITDVRTTYVPGSFEIPLAAQFAFEEGFDAVVALGLVLEGQTPHFDYVCQGVTQGVLDVSLKFSRPIGFGVLMCNTLEQAIARCGRPDSTEDKGFDSAVAVIKLLELNKD</sequence>
<comment type="pathway">
    <text evidence="1">Cofactor biosynthesis; riboflavin biosynthesis; riboflavin from 2-hydroxy-3-oxobutyl phosphate and 5-amino-6-(D-ribitylamino)uracil: step 1/2.</text>
</comment>
<dbReference type="EMBL" id="JNSL01000006">
    <property type="protein sequence ID" value="KGA21469.1"/>
    <property type="molecule type" value="Genomic_DNA"/>
</dbReference>
<dbReference type="GO" id="GO:0005829">
    <property type="term" value="C:cytosol"/>
    <property type="evidence" value="ECO:0007669"/>
    <property type="project" value="TreeGrafter"/>
</dbReference>
<dbReference type="GO" id="GO:0009349">
    <property type="term" value="C:riboflavin synthase complex"/>
    <property type="evidence" value="ECO:0007669"/>
    <property type="project" value="InterPro"/>
</dbReference>
<dbReference type="HAMAP" id="MF_00178">
    <property type="entry name" value="Lumazine_synth"/>
    <property type="match status" value="1"/>
</dbReference>
<dbReference type="UniPathway" id="UPA00275">
    <property type="reaction ID" value="UER00404"/>
</dbReference>
<dbReference type="PANTHER" id="PTHR21058">
    <property type="entry name" value="6,7-DIMETHYL-8-RIBITYLLUMAZINE SYNTHASE DMRL SYNTHASE LUMAZINE SYNTHASE"/>
    <property type="match status" value="1"/>
</dbReference>
<evidence type="ECO:0000313" key="7">
    <source>
        <dbReference type="EMBL" id="KGA21469.1"/>
    </source>
</evidence>
<dbReference type="PANTHER" id="PTHR21058:SF0">
    <property type="entry name" value="6,7-DIMETHYL-8-RIBITYLLUMAZINE SYNTHASE"/>
    <property type="match status" value="1"/>
</dbReference>
<dbReference type="InterPro" id="IPR034964">
    <property type="entry name" value="LS"/>
</dbReference>
<proteinExistence type="inferred from homology"/>
<dbReference type="GO" id="GO:0009231">
    <property type="term" value="P:riboflavin biosynthetic process"/>
    <property type="evidence" value="ECO:0007669"/>
    <property type="project" value="UniProtKB-UniPathway"/>
</dbReference>
<evidence type="ECO:0000256" key="2">
    <source>
        <dbReference type="ARBA" id="ARBA00007424"/>
    </source>
</evidence>
<evidence type="ECO:0000256" key="5">
    <source>
        <dbReference type="ARBA" id="ARBA00022679"/>
    </source>
</evidence>
<dbReference type="AlphaFoldDB" id="A0A094QGQ9"/>
<dbReference type="Pfam" id="PF00885">
    <property type="entry name" value="DMRL_synthase"/>
    <property type="match status" value="1"/>
</dbReference>
<evidence type="ECO:0000256" key="4">
    <source>
        <dbReference type="ARBA" id="ARBA00022619"/>
    </source>
</evidence>
<dbReference type="SUPFAM" id="SSF52121">
    <property type="entry name" value="Lumazine synthase"/>
    <property type="match status" value="1"/>
</dbReference>
<gene>
    <name evidence="7" type="ORF">GM51_2015</name>
</gene>
<reference evidence="7" key="1">
    <citation type="submission" date="2014-06" db="EMBL/GenBank/DDBJ databases">
        <title>Key roles for freshwater Actinobacteria revealed by deep metagenomic sequencing.</title>
        <authorList>
            <person name="Ghai R."/>
            <person name="Mizuno C.M."/>
            <person name="Picazo A."/>
            <person name="Camacho A."/>
            <person name="Rodriguez-Valera F."/>
        </authorList>
    </citation>
    <scope>NUCLEOTIDE SEQUENCE</scope>
</reference>
<evidence type="ECO:0000256" key="3">
    <source>
        <dbReference type="ARBA" id="ARBA00012664"/>
    </source>
</evidence>
<organism evidence="7">
    <name type="scientific">freshwater metagenome</name>
    <dbReference type="NCBI Taxonomy" id="449393"/>
    <lineage>
        <taxon>unclassified sequences</taxon>
        <taxon>metagenomes</taxon>
        <taxon>ecological metagenomes</taxon>
    </lineage>
</organism>
<dbReference type="InterPro" id="IPR036467">
    <property type="entry name" value="LS/RS_sf"/>
</dbReference>
<dbReference type="Gene3D" id="3.40.50.960">
    <property type="entry name" value="Lumazine/riboflavin synthase"/>
    <property type="match status" value="1"/>
</dbReference>
<dbReference type="InterPro" id="IPR002180">
    <property type="entry name" value="LS/RS"/>
</dbReference>
<comment type="similarity">
    <text evidence="2">Belongs to the DMRL synthase family.</text>
</comment>